<proteinExistence type="predicted"/>
<dbReference type="AlphaFoldDB" id="A0A7C9DTF8"/>
<protein>
    <submittedName>
        <fullName evidence="1">Uncharacterized protein</fullName>
    </submittedName>
</protein>
<name>A0A7C9DTF8_OPUST</name>
<organism evidence="1">
    <name type="scientific">Opuntia streptacantha</name>
    <name type="common">Prickly pear cactus</name>
    <name type="synonym">Opuntia cardona</name>
    <dbReference type="NCBI Taxonomy" id="393608"/>
    <lineage>
        <taxon>Eukaryota</taxon>
        <taxon>Viridiplantae</taxon>
        <taxon>Streptophyta</taxon>
        <taxon>Embryophyta</taxon>
        <taxon>Tracheophyta</taxon>
        <taxon>Spermatophyta</taxon>
        <taxon>Magnoliopsida</taxon>
        <taxon>eudicotyledons</taxon>
        <taxon>Gunneridae</taxon>
        <taxon>Pentapetalae</taxon>
        <taxon>Caryophyllales</taxon>
        <taxon>Cactineae</taxon>
        <taxon>Cactaceae</taxon>
        <taxon>Opuntioideae</taxon>
        <taxon>Opuntia</taxon>
    </lineage>
</organism>
<dbReference type="EMBL" id="GISG01166947">
    <property type="protein sequence ID" value="MBA4650802.1"/>
    <property type="molecule type" value="Transcribed_RNA"/>
</dbReference>
<reference evidence="1" key="1">
    <citation type="journal article" date="2013" name="J. Plant Res.">
        <title>Effect of fungi and light on seed germination of three Opuntia species from semiarid lands of central Mexico.</title>
        <authorList>
            <person name="Delgado-Sanchez P."/>
            <person name="Jimenez-Bremont J.F."/>
            <person name="Guerrero-Gonzalez Mde L."/>
            <person name="Flores J."/>
        </authorList>
    </citation>
    <scope>NUCLEOTIDE SEQUENCE</scope>
    <source>
        <tissue evidence="1">Cladode</tissue>
    </source>
</reference>
<accession>A0A7C9DTF8</accession>
<reference evidence="1" key="2">
    <citation type="submission" date="2020-07" db="EMBL/GenBank/DDBJ databases">
        <authorList>
            <person name="Vera ALvarez R."/>
            <person name="Arias-Moreno D.M."/>
            <person name="Jimenez-Jacinto V."/>
            <person name="Jimenez-Bremont J.F."/>
            <person name="Swaminathan K."/>
            <person name="Moose S.P."/>
            <person name="Guerrero-Gonzalez M.L."/>
            <person name="Marino-Ramirez L."/>
            <person name="Landsman D."/>
            <person name="Rodriguez-Kessler M."/>
            <person name="Delgado-Sanchez P."/>
        </authorList>
    </citation>
    <scope>NUCLEOTIDE SEQUENCE</scope>
    <source>
        <tissue evidence="1">Cladode</tissue>
    </source>
</reference>
<sequence>MNTLYPHDPRDSIISELILLKISVAMHTVMASKESLDDADLPKLMNFPHNSAIILKFSQLHPCGGTPTILNHTLLESHPSSIPHFLISENHCDNASGCFQAISIRSTDGNDSKNL</sequence>
<evidence type="ECO:0000313" key="1">
    <source>
        <dbReference type="EMBL" id="MBA4650802.1"/>
    </source>
</evidence>